<dbReference type="EMBL" id="LSRX01001403">
    <property type="protein sequence ID" value="OLP80209.1"/>
    <property type="molecule type" value="Genomic_DNA"/>
</dbReference>
<keyword evidence="1" id="KW-0812">Transmembrane</keyword>
<proteinExistence type="predicted"/>
<keyword evidence="1" id="KW-0472">Membrane</keyword>
<organism evidence="2 3">
    <name type="scientific">Symbiodinium microadriaticum</name>
    <name type="common">Dinoflagellate</name>
    <name type="synonym">Zooxanthella microadriatica</name>
    <dbReference type="NCBI Taxonomy" id="2951"/>
    <lineage>
        <taxon>Eukaryota</taxon>
        <taxon>Sar</taxon>
        <taxon>Alveolata</taxon>
        <taxon>Dinophyceae</taxon>
        <taxon>Suessiales</taxon>
        <taxon>Symbiodiniaceae</taxon>
        <taxon>Symbiodinium</taxon>
    </lineage>
</organism>
<keyword evidence="1" id="KW-1133">Transmembrane helix</keyword>
<reference evidence="2 3" key="1">
    <citation type="submission" date="2016-02" db="EMBL/GenBank/DDBJ databases">
        <title>Genome analysis of coral dinoflagellate symbionts highlights evolutionary adaptations to a symbiotic lifestyle.</title>
        <authorList>
            <person name="Aranda M."/>
            <person name="Li Y."/>
            <person name="Liew Y.J."/>
            <person name="Baumgarten S."/>
            <person name="Simakov O."/>
            <person name="Wilson M."/>
            <person name="Piel J."/>
            <person name="Ashoor H."/>
            <person name="Bougouffa S."/>
            <person name="Bajic V.B."/>
            <person name="Ryu T."/>
            <person name="Ravasi T."/>
            <person name="Bayer T."/>
            <person name="Micklem G."/>
            <person name="Kim H."/>
            <person name="Bhak J."/>
            <person name="Lajeunesse T.C."/>
            <person name="Voolstra C.R."/>
        </authorList>
    </citation>
    <scope>NUCLEOTIDE SEQUENCE [LARGE SCALE GENOMIC DNA]</scope>
    <source>
        <strain evidence="2 3">CCMP2467</strain>
    </source>
</reference>
<evidence type="ECO:0000313" key="2">
    <source>
        <dbReference type="EMBL" id="OLP80209.1"/>
    </source>
</evidence>
<accession>A0A1Q9CBA3</accession>
<name>A0A1Q9CBA3_SYMMI</name>
<comment type="caution">
    <text evidence="2">The sequence shown here is derived from an EMBL/GenBank/DDBJ whole genome shotgun (WGS) entry which is preliminary data.</text>
</comment>
<keyword evidence="3" id="KW-1185">Reference proteome</keyword>
<sequence>MFCFSQPSAQAFADVFFVLETSKMSLVAYAAERAMVFDLVAQAQEKLLAVPGVVLLLVVHVPLLVGVVLGVQYQKFRAETRRVRNLQDLLVFLPRGATTTVVWLKTRDQQ</sequence>
<evidence type="ECO:0000256" key="1">
    <source>
        <dbReference type="SAM" id="Phobius"/>
    </source>
</evidence>
<protein>
    <submittedName>
        <fullName evidence="2">Uncharacterized protein</fullName>
    </submittedName>
</protein>
<dbReference type="Proteomes" id="UP000186817">
    <property type="component" value="Unassembled WGS sequence"/>
</dbReference>
<evidence type="ECO:0000313" key="3">
    <source>
        <dbReference type="Proteomes" id="UP000186817"/>
    </source>
</evidence>
<dbReference type="AlphaFoldDB" id="A0A1Q9CBA3"/>
<gene>
    <name evidence="2" type="ORF">AK812_SmicGene39404</name>
</gene>
<feature type="transmembrane region" description="Helical" evidence="1">
    <location>
        <begin position="48"/>
        <end position="71"/>
    </location>
</feature>